<feature type="transmembrane region" description="Helical" evidence="7">
    <location>
        <begin position="241"/>
        <end position="265"/>
    </location>
</feature>
<dbReference type="Gene3D" id="1.10.3720.10">
    <property type="entry name" value="MetI-like"/>
    <property type="match status" value="1"/>
</dbReference>
<protein>
    <submittedName>
        <fullName evidence="9">Carbohydrate ABC transporter permease</fullName>
    </submittedName>
</protein>
<reference evidence="10" key="1">
    <citation type="journal article" date="2019" name="Int. J. Syst. Evol. Microbiol.">
        <title>The Global Catalogue of Microorganisms (GCM) 10K type strain sequencing project: providing services to taxonomists for standard genome sequencing and annotation.</title>
        <authorList>
            <consortium name="The Broad Institute Genomics Platform"/>
            <consortium name="The Broad Institute Genome Sequencing Center for Infectious Disease"/>
            <person name="Wu L."/>
            <person name="Ma J."/>
        </authorList>
    </citation>
    <scope>NUCLEOTIDE SEQUENCE [LARGE SCALE GENOMIC DNA]</scope>
    <source>
        <strain evidence="10">JCM 17326</strain>
    </source>
</reference>
<dbReference type="PANTHER" id="PTHR32243">
    <property type="entry name" value="MALTOSE TRANSPORT SYSTEM PERMEASE-RELATED"/>
    <property type="match status" value="1"/>
</dbReference>
<evidence type="ECO:0000256" key="1">
    <source>
        <dbReference type="ARBA" id="ARBA00004651"/>
    </source>
</evidence>
<organism evidence="9 10">
    <name type="scientific">Nonomuraea rosea</name>
    <dbReference type="NCBI Taxonomy" id="638574"/>
    <lineage>
        <taxon>Bacteria</taxon>
        <taxon>Bacillati</taxon>
        <taxon>Actinomycetota</taxon>
        <taxon>Actinomycetes</taxon>
        <taxon>Streptosporangiales</taxon>
        <taxon>Streptosporangiaceae</taxon>
        <taxon>Nonomuraea</taxon>
    </lineage>
</organism>
<sequence>MSRDRFERGLLRVLKPLVILFLFLITAFPFFYMVMLSVRDIQELILEPGSLWPRSFTLDTYVDVLTRQGFLTFLKNSAIIAVASVAVTLLISIPGAYAVARLRFFGRRQVHFLFLAVYLFPAIVLAIPLFVLFTMLGLRGSLVGLILVYIAQTVPVTVYMLRNYFETVPQSVEEAAAIDGCTRLSTIWRVVLPLSKPALMATGLYAFMIAWNEFLFALLFLVERRESWTVSLGLSQLAGSIEIPTTVLMAGSVVLTLPIVIVFFASERLLTEGLTAGAEKG</sequence>
<accession>A0ABP6YFM3</accession>
<evidence type="ECO:0000259" key="8">
    <source>
        <dbReference type="PROSITE" id="PS50928"/>
    </source>
</evidence>
<dbReference type="Proteomes" id="UP001500630">
    <property type="component" value="Unassembled WGS sequence"/>
</dbReference>
<dbReference type="InterPro" id="IPR035906">
    <property type="entry name" value="MetI-like_sf"/>
</dbReference>
<feature type="transmembrane region" description="Helical" evidence="7">
    <location>
        <begin position="112"/>
        <end position="136"/>
    </location>
</feature>
<evidence type="ECO:0000256" key="2">
    <source>
        <dbReference type="ARBA" id="ARBA00022448"/>
    </source>
</evidence>
<feature type="transmembrane region" description="Helical" evidence="7">
    <location>
        <begin position="12"/>
        <end position="34"/>
    </location>
</feature>
<dbReference type="CDD" id="cd06261">
    <property type="entry name" value="TM_PBP2"/>
    <property type="match status" value="1"/>
</dbReference>
<keyword evidence="5 7" id="KW-1133">Transmembrane helix</keyword>
<keyword evidence="10" id="KW-1185">Reference proteome</keyword>
<keyword evidence="2 7" id="KW-0813">Transport</keyword>
<evidence type="ECO:0000313" key="9">
    <source>
        <dbReference type="EMBL" id="GAA3581551.1"/>
    </source>
</evidence>
<keyword evidence="4 7" id="KW-0812">Transmembrane</keyword>
<dbReference type="InterPro" id="IPR000515">
    <property type="entry name" value="MetI-like"/>
</dbReference>
<gene>
    <name evidence="9" type="ORF">GCM10022419_073900</name>
</gene>
<comment type="subcellular location">
    <subcellularLocation>
        <location evidence="1 7">Cell membrane</location>
        <topology evidence="1 7">Multi-pass membrane protein</topology>
    </subcellularLocation>
</comment>
<evidence type="ECO:0000256" key="4">
    <source>
        <dbReference type="ARBA" id="ARBA00022692"/>
    </source>
</evidence>
<dbReference type="SUPFAM" id="SSF161098">
    <property type="entry name" value="MetI-like"/>
    <property type="match status" value="1"/>
</dbReference>
<dbReference type="PANTHER" id="PTHR32243:SF18">
    <property type="entry name" value="INNER MEMBRANE ABC TRANSPORTER PERMEASE PROTEIN YCJP"/>
    <property type="match status" value="1"/>
</dbReference>
<feature type="transmembrane region" description="Helical" evidence="7">
    <location>
        <begin position="78"/>
        <end position="100"/>
    </location>
</feature>
<keyword evidence="6 7" id="KW-0472">Membrane</keyword>
<evidence type="ECO:0000313" key="10">
    <source>
        <dbReference type="Proteomes" id="UP001500630"/>
    </source>
</evidence>
<keyword evidence="3" id="KW-1003">Cell membrane</keyword>
<evidence type="ECO:0000256" key="7">
    <source>
        <dbReference type="RuleBase" id="RU363032"/>
    </source>
</evidence>
<dbReference type="EMBL" id="BAABDQ010000019">
    <property type="protein sequence ID" value="GAA3581551.1"/>
    <property type="molecule type" value="Genomic_DNA"/>
</dbReference>
<proteinExistence type="inferred from homology"/>
<feature type="domain" description="ABC transmembrane type-1" evidence="8">
    <location>
        <begin position="74"/>
        <end position="266"/>
    </location>
</feature>
<dbReference type="Pfam" id="PF00528">
    <property type="entry name" value="BPD_transp_1"/>
    <property type="match status" value="1"/>
</dbReference>
<dbReference type="PROSITE" id="PS50928">
    <property type="entry name" value="ABC_TM1"/>
    <property type="match status" value="1"/>
</dbReference>
<evidence type="ECO:0000256" key="3">
    <source>
        <dbReference type="ARBA" id="ARBA00022475"/>
    </source>
</evidence>
<name>A0ABP6YFM3_9ACTN</name>
<dbReference type="RefSeq" id="WP_345569178.1">
    <property type="nucleotide sequence ID" value="NZ_BAABDQ010000019.1"/>
</dbReference>
<comment type="caution">
    <text evidence="9">The sequence shown here is derived from an EMBL/GenBank/DDBJ whole genome shotgun (WGS) entry which is preliminary data.</text>
</comment>
<dbReference type="InterPro" id="IPR050901">
    <property type="entry name" value="BP-dep_ABC_trans_perm"/>
</dbReference>
<evidence type="ECO:0000256" key="6">
    <source>
        <dbReference type="ARBA" id="ARBA00023136"/>
    </source>
</evidence>
<comment type="similarity">
    <text evidence="7">Belongs to the binding-protein-dependent transport system permease family.</text>
</comment>
<feature type="transmembrane region" description="Helical" evidence="7">
    <location>
        <begin position="198"/>
        <end position="221"/>
    </location>
</feature>
<evidence type="ECO:0000256" key="5">
    <source>
        <dbReference type="ARBA" id="ARBA00022989"/>
    </source>
</evidence>